<dbReference type="AlphaFoldDB" id="A0A5E7WS73"/>
<organism evidence="2 3">
    <name type="scientific">Pseudomonas fluorescens</name>
    <dbReference type="NCBI Taxonomy" id="294"/>
    <lineage>
        <taxon>Bacteria</taxon>
        <taxon>Pseudomonadati</taxon>
        <taxon>Pseudomonadota</taxon>
        <taxon>Gammaproteobacteria</taxon>
        <taxon>Pseudomonadales</taxon>
        <taxon>Pseudomonadaceae</taxon>
        <taxon>Pseudomonas</taxon>
    </lineage>
</organism>
<sequence>MGLSVVVQNLEICLQGTHRLRAIFSKHACSGRHEWRTASYLPIMPPTGPCARSQRIIIQKGIDVKEFVIGVNNIVLYVALAVIWIAAVVMIFVQGFWSGAGVFITGTLTWCIISGFWFVQSATYEELKKLNAR</sequence>
<reference evidence="2 3" key="1">
    <citation type="submission" date="2019-09" db="EMBL/GenBank/DDBJ databases">
        <authorList>
            <person name="Chandra G."/>
            <person name="Truman W A."/>
        </authorList>
    </citation>
    <scope>NUCLEOTIDE SEQUENCE [LARGE SCALE GENOMIC DNA]</scope>
    <source>
        <strain evidence="2">PS943</strain>
    </source>
</reference>
<feature type="transmembrane region" description="Helical" evidence="1">
    <location>
        <begin position="99"/>
        <end position="119"/>
    </location>
</feature>
<keyword evidence="1" id="KW-1133">Transmembrane helix</keyword>
<proteinExistence type="predicted"/>
<evidence type="ECO:0000313" key="3">
    <source>
        <dbReference type="Proteomes" id="UP000325645"/>
    </source>
</evidence>
<dbReference type="EMBL" id="CABVJH010000014">
    <property type="protein sequence ID" value="VVQ37942.1"/>
    <property type="molecule type" value="Genomic_DNA"/>
</dbReference>
<accession>A0A5E7WS73</accession>
<evidence type="ECO:0008006" key="4">
    <source>
        <dbReference type="Google" id="ProtNLM"/>
    </source>
</evidence>
<evidence type="ECO:0000256" key="1">
    <source>
        <dbReference type="SAM" id="Phobius"/>
    </source>
</evidence>
<protein>
    <recommendedName>
        <fullName evidence="4">Transmembrane protein</fullName>
    </recommendedName>
</protein>
<feature type="transmembrane region" description="Helical" evidence="1">
    <location>
        <begin position="74"/>
        <end position="93"/>
    </location>
</feature>
<dbReference type="Proteomes" id="UP000325645">
    <property type="component" value="Unassembled WGS sequence"/>
</dbReference>
<name>A0A5E7WS73_PSEFL</name>
<keyword evidence="1" id="KW-0812">Transmembrane</keyword>
<evidence type="ECO:0000313" key="2">
    <source>
        <dbReference type="EMBL" id="VVQ37942.1"/>
    </source>
</evidence>
<gene>
    <name evidence="2" type="ORF">PS943_05517</name>
</gene>
<keyword evidence="1" id="KW-0472">Membrane</keyword>